<gene>
    <name evidence="1" type="ORF">SAMN05421879_10282</name>
</gene>
<dbReference type="AlphaFoldDB" id="A0A285VI07"/>
<dbReference type="InterPro" id="IPR011856">
    <property type="entry name" value="tRNA_endonuc-like_dom_sf"/>
</dbReference>
<dbReference type="Gene3D" id="3.40.1350.10">
    <property type="match status" value="1"/>
</dbReference>
<reference evidence="2" key="1">
    <citation type="submission" date="2017-08" db="EMBL/GenBank/DDBJ databases">
        <authorList>
            <person name="Varghese N."/>
            <person name="Submissions S."/>
        </authorList>
    </citation>
    <scope>NUCLEOTIDE SEQUENCE [LARGE SCALE GENOMIC DNA]</scope>
    <source>
        <strain evidence="2">USBA17B2</strain>
    </source>
</reference>
<dbReference type="Proteomes" id="UP000219688">
    <property type="component" value="Unassembled WGS sequence"/>
</dbReference>
<proteinExistence type="predicted"/>
<dbReference type="RefSeq" id="WP_097187138.1">
    <property type="nucleotide sequence ID" value="NZ_OBQK01000002.1"/>
</dbReference>
<accession>A0A285VI07</accession>
<evidence type="ECO:0008006" key="3">
    <source>
        <dbReference type="Google" id="ProtNLM"/>
    </source>
</evidence>
<keyword evidence="2" id="KW-1185">Reference proteome</keyword>
<organism evidence="1 2">
    <name type="scientific">Ornithinimicrobium cerasi</name>
    <dbReference type="NCBI Taxonomy" id="2248773"/>
    <lineage>
        <taxon>Bacteria</taxon>
        <taxon>Bacillati</taxon>
        <taxon>Actinomycetota</taxon>
        <taxon>Actinomycetes</taxon>
        <taxon>Micrococcales</taxon>
        <taxon>Ornithinimicrobiaceae</taxon>
        <taxon>Ornithinimicrobium</taxon>
    </lineage>
</organism>
<evidence type="ECO:0000313" key="1">
    <source>
        <dbReference type="EMBL" id="SOC53715.1"/>
    </source>
</evidence>
<name>A0A285VI07_9MICO</name>
<dbReference type="EMBL" id="OBQK01000002">
    <property type="protein sequence ID" value="SOC53715.1"/>
    <property type="molecule type" value="Genomic_DNA"/>
</dbReference>
<evidence type="ECO:0000313" key="2">
    <source>
        <dbReference type="Proteomes" id="UP000219688"/>
    </source>
</evidence>
<protein>
    <recommendedName>
        <fullName evidence="3">DUF91 domain-containing protein</fullName>
    </recommendedName>
</protein>
<sequence>MPTEMGIWRIDGPQPQRLHPSAMPLESMLEDFLAKDPSLLGDRLLVIGRQVRTPYNTLIDLLAIDGEGTLHVLELKRDKTPREVIAQVLDYGSWVSTLERDDVIDLAVHHLDGPFEPAFARTFDSPVPDEFSNNIQLTVVASALDPSSERIVTYLRDFGVPINAVFFSFLDDDGRQYLARTWFASEESNDASPSPVGRRSKLAKWNGQDWYVNFGDGPTRSWEDGRNYGFVSAGGGEWYSRTLRNLPAGARVNVYLPQRGYVAVGTTLRPAARIDEAEVLVNGTWTRLLDLQLHAAYREGLEQGQSDIAEYVVPVQWITAVPGEQAYREPGMFASTHSACKLRQDFTLLKLSKHFGLDRTT</sequence>
<dbReference type="GO" id="GO:0003676">
    <property type="term" value="F:nucleic acid binding"/>
    <property type="evidence" value="ECO:0007669"/>
    <property type="project" value="InterPro"/>
</dbReference>